<dbReference type="InterPro" id="IPR013096">
    <property type="entry name" value="Cupin_2"/>
</dbReference>
<organism evidence="3 4">
    <name type="scientific">Alicyclobacillus fodiniaquatilis</name>
    <dbReference type="NCBI Taxonomy" id="1661150"/>
    <lineage>
        <taxon>Bacteria</taxon>
        <taxon>Bacillati</taxon>
        <taxon>Bacillota</taxon>
        <taxon>Bacilli</taxon>
        <taxon>Bacillales</taxon>
        <taxon>Alicyclobacillaceae</taxon>
        <taxon>Alicyclobacillus</taxon>
    </lineage>
</organism>
<dbReference type="PANTHER" id="PTHR35848">
    <property type="entry name" value="OXALATE-BINDING PROTEIN"/>
    <property type="match status" value="1"/>
</dbReference>
<evidence type="ECO:0000313" key="3">
    <source>
        <dbReference type="EMBL" id="MFD1674541.1"/>
    </source>
</evidence>
<dbReference type="Proteomes" id="UP001597079">
    <property type="component" value="Unassembled WGS sequence"/>
</dbReference>
<comment type="caution">
    <text evidence="3">The sequence shown here is derived from an EMBL/GenBank/DDBJ whole genome shotgun (WGS) entry which is preliminary data.</text>
</comment>
<reference evidence="4" key="1">
    <citation type="journal article" date="2019" name="Int. J. Syst. Evol. Microbiol.">
        <title>The Global Catalogue of Microorganisms (GCM) 10K type strain sequencing project: providing services to taxonomists for standard genome sequencing and annotation.</title>
        <authorList>
            <consortium name="The Broad Institute Genomics Platform"/>
            <consortium name="The Broad Institute Genome Sequencing Center for Infectious Disease"/>
            <person name="Wu L."/>
            <person name="Ma J."/>
        </authorList>
    </citation>
    <scope>NUCLEOTIDE SEQUENCE [LARGE SCALE GENOMIC DNA]</scope>
    <source>
        <strain evidence="4">CGMCC 1.12286</strain>
    </source>
</reference>
<dbReference type="InterPro" id="IPR014710">
    <property type="entry name" value="RmlC-like_jellyroll"/>
</dbReference>
<keyword evidence="1" id="KW-0479">Metal-binding</keyword>
<dbReference type="InterPro" id="IPR011051">
    <property type="entry name" value="RmlC_Cupin_sf"/>
</dbReference>
<evidence type="ECO:0000259" key="2">
    <source>
        <dbReference type="Pfam" id="PF07883"/>
    </source>
</evidence>
<dbReference type="Pfam" id="PF07883">
    <property type="entry name" value="Cupin_2"/>
    <property type="match status" value="1"/>
</dbReference>
<dbReference type="EMBL" id="JBHUCX010000020">
    <property type="protein sequence ID" value="MFD1674541.1"/>
    <property type="molecule type" value="Genomic_DNA"/>
</dbReference>
<name>A0ABW4JFV4_9BACL</name>
<evidence type="ECO:0000256" key="1">
    <source>
        <dbReference type="ARBA" id="ARBA00022723"/>
    </source>
</evidence>
<dbReference type="InterPro" id="IPR051610">
    <property type="entry name" value="GPI/OXD"/>
</dbReference>
<dbReference type="PANTHER" id="PTHR35848:SF9">
    <property type="entry name" value="SLL1358 PROTEIN"/>
    <property type="match status" value="1"/>
</dbReference>
<dbReference type="SUPFAM" id="SSF51182">
    <property type="entry name" value="RmlC-like cupins"/>
    <property type="match status" value="1"/>
</dbReference>
<keyword evidence="4" id="KW-1185">Reference proteome</keyword>
<evidence type="ECO:0000313" key="4">
    <source>
        <dbReference type="Proteomes" id="UP001597079"/>
    </source>
</evidence>
<protein>
    <submittedName>
        <fullName evidence="3">Cupin domain-containing protein</fullName>
    </submittedName>
</protein>
<dbReference type="Gene3D" id="2.60.120.10">
    <property type="entry name" value="Jelly Rolls"/>
    <property type="match status" value="1"/>
</dbReference>
<feature type="domain" description="Cupin type-2" evidence="2">
    <location>
        <begin position="34"/>
        <end position="100"/>
    </location>
</feature>
<dbReference type="RefSeq" id="WP_377942406.1">
    <property type="nucleotide sequence ID" value="NZ_JBHUCX010000020.1"/>
</dbReference>
<sequence>MIISKKNAEHYIWGGICDGWHLVKQNDLSVIQERMPSGTSEVRHYHHKSRQFFFVLSGMATLEMDGEQHSIGAFHGVEVQPGVPHQMSNQSQEDVEFIVVSQPMSHGDRITAEG</sequence>
<proteinExistence type="predicted"/>
<gene>
    <name evidence="3" type="ORF">ACFSB2_07450</name>
</gene>
<accession>A0ABW4JFV4</accession>